<dbReference type="Proteomes" id="UP000000607">
    <property type="component" value="Chromosome"/>
</dbReference>
<name>Q65U24_MANSM</name>
<evidence type="ECO:0000313" key="2">
    <source>
        <dbReference type="Proteomes" id="UP000000607"/>
    </source>
</evidence>
<proteinExistence type="predicted"/>
<dbReference type="EMBL" id="AE016827">
    <property type="protein sequence ID" value="AAU37536.1"/>
    <property type="molecule type" value="Genomic_DNA"/>
</dbReference>
<evidence type="ECO:0000313" key="1">
    <source>
        <dbReference type="EMBL" id="AAU37536.1"/>
    </source>
</evidence>
<keyword evidence="2" id="KW-1185">Reference proteome</keyword>
<organism evidence="1 2">
    <name type="scientific">Mannheimia succiniciproducens (strain KCTC 0769BP / MBEL55E)</name>
    <dbReference type="NCBI Taxonomy" id="221988"/>
    <lineage>
        <taxon>Bacteria</taxon>
        <taxon>Pseudomonadati</taxon>
        <taxon>Pseudomonadota</taxon>
        <taxon>Gammaproteobacteria</taxon>
        <taxon>Pasteurellales</taxon>
        <taxon>Pasteurellaceae</taxon>
        <taxon>Basfia</taxon>
    </lineage>
</organism>
<protein>
    <submittedName>
        <fullName evidence="1">Uncharacterized protein</fullName>
    </submittedName>
</protein>
<dbReference type="HOGENOM" id="CLU_3397305_0_0_6"/>
<accession>Q65U24</accession>
<dbReference type="STRING" id="221988.MS0929"/>
<dbReference type="AlphaFoldDB" id="Q65U24"/>
<reference evidence="1 2" key="1">
    <citation type="journal article" date="2004" name="Nat. Biotechnol.">
        <title>The genome sequence of the capnophilic rumen bacterium Mannheimia succiniciproducens.</title>
        <authorList>
            <person name="Hong S.H."/>
            <person name="Kim J.S."/>
            <person name="Lee S.Y."/>
            <person name="In Y.H."/>
            <person name="Choi S.S."/>
            <person name="Rih J.-K."/>
            <person name="Kim C.H."/>
            <person name="Jeong H."/>
            <person name="Hur C.G."/>
            <person name="Kim J.J."/>
        </authorList>
    </citation>
    <scope>NUCLEOTIDE SEQUENCE [LARGE SCALE GENOMIC DNA]</scope>
    <source>
        <strain evidence="2">KCTC 0769BP / MBEL55E</strain>
    </source>
</reference>
<dbReference type="KEGG" id="msu:MS0929"/>
<sequence length="31" mass="3430">MPNGKSSAIYIAFQNTRTKFRGIVLGAVYLL</sequence>
<gene>
    <name evidence="1" type="ordered locus">MS0929</name>
</gene>